<proteinExistence type="predicted"/>
<keyword evidence="3" id="KW-0808">Transferase</keyword>
<dbReference type="InterPro" id="IPR055259">
    <property type="entry name" value="YkvP/CgeB_Glyco_trans-like"/>
</dbReference>
<dbReference type="Proteomes" id="UP000562124">
    <property type="component" value="Unassembled WGS sequence"/>
</dbReference>
<dbReference type="SUPFAM" id="SSF53756">
    <property type="entry name" value="UDP-Glycosyltransferase/glycogen phosphorylase"/>
    <property type="match status" value="1"/>
</dbReference>
<keyword evidence="4" id="KW-1185">Reference proteome</keyword>
<evidence type="ECO:0000259" key="2">
    <source>
        <dbReference type="Pfam" id="PF13524"/>
    </source>
</evidence>
<dbReference type="AlphaFoldDB" id="A0A7Y0LZY9"/>
<sequence length="622" mass="66451">MTAVKAQPFRVLLYAHVDLNVIDGSAFFVAGAASLLTSAPGVQVDVVAATPITRSVVVQEMLVNDRVTVTDPFADPGLAVHKPEFEGARRMDEGMAASALDHYLDRAAYDVVIVRSTEVADELAQRRPDLGRRLCVYVTGVVAADAPIGEEALARLERLVVGEATLLCQTPEMRDHLGALLRANGSTTRLAVMSPSVPAENEAILPGTDGPLVLAYTGKFAPAWHTVEMLAAFKEAASAGADLRMLVAGDHFKRAPEWPTFGAEVRYLLESHPGISWRGAVTRAEARQLVSSAHAGIGWRHPSLDTSLELSTKLLEHGVLGRPCVINPTAMHQRLFGADYPLFASSMTEFVALLGRMASDRGLVRAAAETAVDVAEGYTYERVFRDVFPTLVDAALGDSPPRGDISASVRALVTSDERLVTRDGWTVAWLADSADAARVLAASQARDELHAVERMGPFVRWSSDGATPSSAGRTTVPTLELVVDVLAAERSAGTGAAKASAGEVGPTTVVHDAAGRLGLVPAAEPARDARDAPGVSGATGTPRSSSPRSERAGTPRTADATLRTEIEHLSADLARQVKETQRLKDRYEALSGSRLGRLQLSYWEMRSRRRRRPPTDDTSAVT</sequence>
<evidence type="ECO:0000313" key="3">
    <source>
        <dbReference type="EMBL" id="NMR20533.1"/>
    </source>
</evidence>
<feature type="region of interest" description="Disordered" evidence="1">
    <location>
        <begin position="521"/>
        <end position="560"/>
    </location>
</feature>
<feature type="domain" description="Spore protein YkvP/CgeB glycosyl transferase-like" evidence="2">
    <location>
        <begin position="235"/>
        <end position="385"/>
    </location>
</feature>
<feature type="compositionally biased region" description="Polar residues" evidence="1">
    <location>
        <begin position="538"/>
        <end position="547"/>
    </location>
</feature>
<reference evidence="3 4" key="1">
    <citation type="submission" date="2020-04" db="EMBL/GenBank/DDBJ databases">
        <title>Sequencing and Assembly of C. fimi.</title>
        <authorList>
            <person name="Ramsey A.R."/>
        </authorList>
    </citation>
    <scope>NUCLEOTIDE SEQUENCE [LARGE SCALE GENOMIC DNA]</scope>
    <source>
        <strain evidence="3 4">SB</strain>
    </source>
</reference>
<organism evidence="3 4">
    <name type="scientific">Cellulomonas fimi</name>
    <dbReference type="NCBI Taxonomy" id="1708"/>
    <lineage>
        <taxon>Bacteria</taxon>
        <taxon>Bacillati</taxon>
        <taxon>Actinomycetota</taxon>
        <taxon>Actinomycetes</taxon>
        <taxon>Micrococcales</taxon>
        <taxon>Cellulomonadaceae</taxon>
        <taxon>Cellulomonas</taxon>
    </lineage>
</organism>
<gene>
    <name evidence="3" type="ORF">HIR71_09945</name>
</gene>
<dbReference type="GO" id="GO:0016740">
    <property type="term" value="F:transferase activity"/>
    <property type="evidence" value="ECO:0007669"/>
    <property type="project" value="UniProtKB-KW"/>
</dbReference>
<evidence type="ECO:0000313" key="4">
    <source>
        <dbReference type="Proteomes" id="UP000562124"/>
    </source>
</evidence>
<evidence type="ECO:0000256" key="1">
    <source>
        <dbReference type="SAM" id="MobiDB-lite"/>
    </source>
</evidence>
<protein>
    <submittedName>
        <fullName evidence="3">Glycosyltransferase family 4 protein</fullName>
    </submittedName>
</protein>
<name>A0A7Y0LZY9_CELFI</name>
<accession>A0A7Y0LZY9</accession>
<dbReference type="EMBL" id="JABCJJ010000013">
    <property type="protein sequence ID" value="NMR20533.1"/>
    <property type="molecule type" value="Genomic_DNA"/>
</dbReference>
<comment type="caution">
    <text evidence="3">The sequence shown here is derived from an EMBL/GenBank/DDBJ whole genome shotgun (WGS) entry which is preliminary data.</text>
</comment>
<dbReference type="Gene3D" id="3.40.50.2000">
    <property type="entry name" value="Glycogen Phosphorylase B"/>
    <property type="match status" value="1"/>
</dbReference>
<dbReference type="RefSeq" id="WP_169324909.1">
    <property type="nucleotide sequence ID" value="NZ_JABCJJ010000013.1"/>
</dbReference>
<dbReference type="Pfam" id="PF13524">
    <property type="entry name" value="Glyco_trans_1_2"/>
    <property type="match status" value="1"/>
</dbReference>